<keyword evidence="2" id="KW-1185">Reference proteome</keyword>
<evidence type="ECO:0000313" key="2">
    <source>
        <dbReference type="Proteomes" id="UP000064967"/>
    </source>
</evidence>
<name>A0A0K1PMJ8_9BACT</name>
<dbReference type="EMBL" id="CP012333">
    <property type="protein sequence ID" value="AKU94339.1"/>
    <property type="molecule type" value="Genomic_DNA"/>
</dbReference>
<dbReference type="AlphaFoldDB" id="A0A0K1PMJ8"/>
<reference evidence="1 2" key="1">
    <citation type="submission" date="2015-08" db="EMBL/GenBank/DDBJ databases">
        <authorList>
            <person name="Babu N.S."/>
            <person name="Beckwith C.J."/>
            <person name="Beseler K.G."/>
            <person name="Brison A."/>
            <person name="Carone J.V."/>
            <person name="Caskin T.P."/>
            <person name="Diamond M."/>
            <person name="Durham M.E."/>
            <person name="Foxe J.M."/>
            <person name="Go M."/>
            <person name="Henderson B.A."/>
            <person name="Jones I.B."/>
            <person name="McGettigan J.A."/>
            <person name="Micheletti S.J."/>
            <person name="Nasrallah M.E."/>
            <person name="Ortiz D."/>
            <person name="Piller C.R."/>
            <person name="Privatt S.R."/>
            <person name="Schneider S.L."/>
            <person name="Sharp S."/>
            <person name="Smith T.C."/>
            <person name="Stanton J.D."/>
            <person name="Ullery H.E."/>
            <person name="Wilson R.J."/>
            <person name="Serrano M.G."/>
            <person name="Buck G."/>
            <person name="Lee V."/>
            <person name="Wang Y."/>
            <person name="Carvalho R."/>
            <person name="Voegtly L."/>
            <person name="Shi R."/>
            <person name="Duckworth R."/>
            <person name="Johnson A."/>
            <person name="Loviza R."/>
            <person name="Walstead R."/>
            <person name="Shah Z."/>
            <person name="Kiflezghi M."/>
            <person name="Wade K."/>
            <person name="Ball S.L."/>
            <person name="Bradley K.W."/>
            <person name="Asai D.J."/>
            <person name="Bowman C.A."/>
            <person name="Russell D.A."/>
            <person name="Pope W.H."/>
            <person name="Jacobs-Sera D."/>
            <person name="Hendrix R.W."/>
            <person name="Hatfull G.F."/>
        </authorList>
    </citation>
    <scope>NUCLEOTIDE SEQUENCE [LARGE SCALE GENOMIC DNA]</scope>
    <source>
        <strain evidence="1 2">DSM 27648</strain>
    </source>
</reference>
<protein>
    <submittedName>
        <fullName evidence="1">Uncharacterized protein</fullName>
    </submittedName>
</protein>
<dbReference type="RefSeq" id="WP_169927253.1">
    <property type="nucleotide sequence ID" value="NZ_CP012333.1"/>
</dbReference>
<evidence type="ECO:0000313" key="1">
    <source>
        <dbReference type="EMBL" id="AKU94339.1"/>
    </source>
</evidence>
<dbReference type="KEGG" id="llu:AKJ09_01003"/>
<accession>A0A0K1PMJ8</accession>
<gene>
    <name evidence="1" type="ORF">AKJ09_01003</name>
</gene>
<sequence length="297" mass="30952">MGAPYSLFASITAILVLSACSFEQHEAVGENQIVFGITQSISADTGQPTTKAAYELLELDSQGWKTRAFVDHGRSCWLERLDSRLGQPRVESGVATFRGGSLPTTGLAVLANANTNDSRVAEAVVSGSAWADGDTLTFEAHGFAMPNVGRVRLQAPSTLAVATPAPPSAGASELAISTKGDFTVTWASDEAKGGHVSSDKVAVVLEADGAGQAGATAVELRCFFERSAGTGVVPKDELSAFLTATRQAQPSTSQDGAVHGKLTVATHTQKSLTRPGGWVIYVVAEAMAREQPFAARD</sequence>
<dbReference type="Proteomes" id="UP000064967">
    <property type="component" value="Chromosome"/>
</dbReference>
<proteinExistence type="predicted"/>
<dbReference type="STRING" id="1391654.AKJ09_01003"/>
<organism evidence="1 2">
    <name type="scientific">Labilithrix luteola</name>
    <dbReference type="NCBI Taxonomy" id="1391654"/>
    <lineage>
        <taxon>Bacteria</taxon>
        <taxon>Pseudomonadati</taxon>
        <taxon>Myxococcota</taxon>
        <taxon>Polyangia</taxon>
        <taxon>Polyangiales</taxon>
        <taxon>Labilitrichaceae</taxon>
        <taxon>Labilithrix</taxon>
    </lineage>
</organism>